<accession>A0ABY1PPF5</accession>
<evidence type="ECO:0000313" key="9">
    <source>
        <dbReference type="Proteomes" id="UP001158067"/>
    </source>
</evidence>
<keyword evidence="4" id="KW-0479">Metal-binding</keyword>
<dbReference type="EMBL" id="FXUG01000001">
    <property type="protein sequence ID" value="SMP39131.1"/>
    <property type="molecule type" value="Genomic_DNA"/>
</dbReference>
<evidence type="ECO:0000313" key="8">
    <source>
        <dbReference type="EMBL" id="SMP39131.1"/>
    </source>
</evidence>
<comment type="caution">
    <text evidence="8">The sequence shown here is derived from an EMBL/GenBank/DDBJ whole genome shotgun (WGS) entry which is preliminary data.</text>
</comment>
<dbReference type="InterPro" id="IPR000092">
    <property type="entry name" value="Polyprenyl_synt"/>
</dbReference>
<name>A0ABY1PPF5_9BACT</name>
<comment type="cofactor">
    <cofactor evidence="1">
        <name>Mg(2+)</name>
        <dbReference type="ChEBI" id="CHEBI:18420"/>
    </cofactor>
</comment>
<protein>
    <submittedName>
        <fullName evidence="8">Geranylgeranyl diphosphate synthase, type II</fullName>
    </submittedName>
</protein>
<reference evidence="8 9" key="1">
    <citation type="submission" date="2017-05" db="EMBL/GenBank/DDBJ databases">
        <authorList>
            <person name="Varghese N."/>
            <person name="Submissions S."/>
        </authorList>
    </citation>
    <scope>NUCLEOTIDE SEQUENCE [LARGE SCALE GENOMIC DNA]</scope>
    <source>
        <strain evidence="8 9">DSM 25457</strain>
    </source>
</reference>
<gene>
    <name evidence="8" type="ORF">SAMN06265222_101258</name>
</gene>
<dbReference type="NCBIfam" id="NF045485">
    <property type="entry name" value="FPPsyn"/>
    <property type="match status" value="1"/>
</dbReference>
<dbReference type="InterPro" id="IPR053378">
    <property type="entry name" value="Prenyl_diphosphate_synthase"/>
</dbReference>
<organism evidence="8 9">
    <name type="scientific">Neorhodopirellula lusitana</name>
    <dbReference type="NCBI Taxonomy" id="445327"/>
    <lineage>
        <taxon>Bacteria</taxon>
        <taxon>Pseudomonadati</taxon>
        <taxon>Planctomycetota</taxon>
        <taxon>Planctomycetia</taxon>
        <taxon>Pirellulales</taxon>
        <taxon>Pirellulaceae</taxon>
        <taxon>Neorhodopirellula</taxon>
    </lineage>
</organism>
<dbReference type="PANTHER" id="PTHR43281">
    <property type="entry name" value="FARNESYL DIPHOSPHATE SYNTHASE"/>
    <property type="match status" value="1"/>
</dbReference>
<evidence type="ECO:0000256" key="7">
    <source>
        <dbReference type="RuleBase" id="RU004466"/>
    </source>
</evidence>
<dbReference type="PROSITE" id="PS00723">
    <property type="entry name" value="POLYPRENYL_SYNTHASE_1"/>
    <property type="match status" value="1"/>
</dbReference>
<dbReference type="InterPro" id="IPR033749">
    <property type="entry name" value="Polyprenyl_synt_CS"/>
</dbReference>
<keyword evidence="6" id="KW-0414">Isoprene biosynthesis</keyword>
<evidence type="ECO:0000256" key="3">
    <source>
        <dbReference type="ARBA" id="ARBA00022679"/>
    </source>
</evidence>
<dbReference type="SFLD" id="SFLDS00005">
    <property type="entry name" value="Isoprenoid_Synthase_Type_I"/>
    <property type="match status" value="1"/>
</dbReference>
<evidence type="ECO:0000256" key="2">
    <source>
        <dbReference type="ARBA" id="ARBA00006706"/>
    </source>
</evidence>
<sequence length="329" mass="35073">MMVSNFLDEYRPLIEQSLSDACDFENPAGGAMKCPDKLREAIRYALLAPGKRLRPSLVLMSAQACGGTIANAMPGAIAVEMIHAYSLIHDDLPAMDDDDLRRGRPTTHIQFGEATAILAGDALQAEAFAHLYRCVGDRIQAAHMIGELAQAAGASGLVGGQEDDLAAETVSIEDFASPRAAREHVESIHRRKTGALFVASVRLGAISAGVGNEIIDALGRYAEAFGLAFQITDDVLDYTATDEQLGKRTQKDVGRGKLTFPELMAAEANARDEQGNLDVSVGIEKARQHAAAMIQQAHDALGVLSSLEISGASAGQLHTMADYILERTT</sequence>
<dbReference type="Proteomes" id="UP001158067">
    <property type="component" value="Unassembled WGS sequence"/>
</dbReference>
<dbReference type="SFLD" id="SFLDG01017">
    <property type="entry name" value="Polyprenyl_Transferase_Like"/>
    <property type="match status" value="1"/>
</dbReference>
<dbReference type="PROSITE" id="PS00444">
    <property type="entry name" value="POLYPRENYL_SYNTHASE_2"/>
    <property type="match status" value="1"/>
</dbReference>
<dbReference type="RefSeq" id="WP_283430506.1">
    <property type="nucleotide sequence ID" value="NZ_FXUG01000001.1"/>
</dbReference>
<dbReference type="Pfam" id="PF00348">
    <property type="entry name" value="polyprenyl_synt"/>
    <property type="match status" value="1"/>
</dbReference>
<dbReference type="PANTHER" id="PTHR43281:SF1">
    <property type="entry name" value="FARNESYL DIPHOSPHATE SYNTHASE"/>
    <property type="match status" value="1"/>
</dbReference>
<dbReference type="Gene3D" id="1.10.600.10">
    <property type="entry name" value="Farnesyl Diphosphate Synthase"/>
    <property type="match status" value="1"/>
</dbReference>
<keyword evidence="5" id="KW-0460">Magnesium</keyword>
<proteinExistence type="inferred from homology"/>
<evidence type="ECO:0000256" key="4">
    <source>
        <dbReference type="ARBA" id="ARBA00022723"/>
    </source>
</evidence>
<comment type="similarity">
    <text evidence="2 7">Belongs to the FPP/GGPP synthase family.</text>
</comment>
<dbReference type="SUPFAM" id="SSF48576">
    <property type="entry name" value="Terpenoid synthases"/>
    <property type="match status" value="1"/>
</dbReference>
<dbReference type="InterPro" id="IPR008949">
    <property type="entry name" value="Isoprenoid_synthase_dom_sf"/>
</dbReference>
<keyword evidence="9" id="KW-1185">Reference proteome</keyword>
<dbReference type="CDD" id="cd00685">
    <property type="entry name" value="Trans_IPPS_HT"/>
    <property type="match status" value="1"/>
</dbReference>
<evidence type="ECO:0000256" key="1">
    <source>
        <dbReference type="ARBA" id="ARBA00001946"/>
    </source>
</evidence>
<keyword evidence="3 7" id="KW-0808">Transferase</keyword>
<evidence type="ECO:0000256" key="5">
    <source>
        <dbReference type="ARBA" id="ARBA00022842"/>
    </source>
</evidence>
<evidence type="ECO:0000256" key="6">
    <source>
        <dbReference type="ARBA" id="ARBA00023229"/>
    </source>
</evidence>